<feature type="non-terminal residue" evidence="2">
    <location>
        <position position="1"/>
    </location>
</feature>
<comment type="caution">
    <text evidence="2">The sequence shown here is derived from an EMBL/GenBank/DDBJ whole genome shotgun (WGS) entry which is preliminary data.</text>
</comment>
<sequence>IEDYEADWEGFWKGLWGVLKTYISNMIAKLLIAIPLLLIWVAATGGGLTWANFWKLWGALNFEKGGGVGYDLGGQVKKFQAGGAADTIPARLTIGEYVIAKPMTDFIKRFRAIPQNLIDAVASGMPTPVPAFATGGPVGNPNITSTGYGDTNINVYVTGNKISSELDVKRLATTVSDEILRKINLIRRH</sequence>
<evidence type="ECO:0000256" key="1">
    <source>
        <dbReference type="SAM" id="Phobius"/>
    </source>
</evidence>
<name>X1TG09_9ZZZZ</name>
<keyword evidence="1" id="KW-1133">Transmembrane helix</keyword>
<evidence type="ECO:0000313" key="2">
    <source>
        <dbReference type="EMBL" id="GAJ04258.1"/>
    </source>
</evidence>
<accession>X1TG09</accession>
<reference evidence="2" key="1">
    <citation type="journal article" date="2014" name="Front. Microbiol.">
        <title>High frequency of phylogenetically diverse reductive dehalogenase-homologous genes in deep subseafloor sedimentary metagenomes.</title>
        <authorList>
            <person name="Kawai M."/>
            <person name="Futagami T."/>
            <person name="Toyoda A."/>
            <person name="Takaki Y."/>
            <person name="Nishi S."/>
            <person name="Hori S."/>
            <person name="Arai W."/>
            <person name="Tsubouchi T."/>
            <person name="Morono Y."/>
            <person name="Uchiyama I."/>
            <person name="Ito T."/>
            <person name="Fujiyama A."/>
            <person name="Inagaki F."/>
            <person name="Takami H."/>
        </authorList>
    </citation>
    <scope>NUCLEOTIDE SEQUENCE</scope>
    <source>
        <strain evidence="2">Expedition CK06-06</strain>
    </source>
</reference>
<protein>
    <submittedName>
        <fullName evidence="2">Uncharacterized protein</fullName>
    </submittedName>
</protein>
<dbReference type="EMBL" id="BARW01030271">
    <property type="protein sequence ID" value="GAJ04258.1"/>
    <property type="molecule type" value="Genomic_DNA"/>
</dbReference>
<keyword evidence="1" id="KW-0812">Transmembrane</keyword>
<organism evidence="2">
    <name type="scientific">marine sediment metagenome</name>
    <dbReference type="NCBI Taxonomy" id="412755"/>
    <lineage>
        <taxon>unclassified sequences</taxon>
        <taxon>metagenomes</taxon>
        <taxon>ecological metagenomes</taxon>
    </lineage>
</organism>
<feature type="transmembrane region" description="Helical" evidence="1">
    <location>
        <begin position="30"/>
        <end position="54"/>
    </location>
</feature>
<dbReference type="AlphaFoldDB" id="X1TG09"/>
<proteinExistence type="predicted"/>
<keyword evidence="1" id="KW-0472">Membrane</keyword>
<gene>
    <name evidence="2" type="ORF">S12H4_48435</name>
</gene>